<name>A0A0C2MJA3_THEKT</name>
<organism evidence="1 2">
    <name type="scientific">Thelohanellus kitauei</name>
    <name type="common">Myxosporean</name>
    <dbReference type="NCBI Taxonomy" id="669202"/>
    <lineage>
        <taxon>Eukaryota</taxon>
        <taxon>Metazoa</taxon>
        <taxon>Cnidaria</taxon>
        <taxon>Myxozoa</taxon>
        <taxon>Myxosporea</taxon>
        <taxon>Bivalvulida</taxon>
        <taxon>Platysporina</taxon>
        <taxon>Myxobolidae</taxon>
        <taxon>Thelohanellus</taxon>
    </lineage>
</organism>
<keyword evidence="2" id="KW-1185">Reference proteome</keyword>
<sequence length="103" mass="12182">MNRYDLISEEINSLCFDYERFYDFIFAAFEEDKEDWSNYMPFPDKPEGKGFEEESAESDAFKRDLLLSSVCANHFQMIRQQARENTISLSFNDLCSIMAGRFE</sequence>
<dbReference type="EMBL" id="JWZT01004268">
    <property type="protein sequence ID" value="KII64430.1"/>
    <property type="molecule type" value="Genomic_DNA"/>
</dbReference>
<dbReference type="Proteomes" id="UP000031668">
    <property type="component" value="Unassembled WGS sequence"/>
</dbReference>
<dbReference type="AlphaFoldDB" id="A0A0C2MJA3"/>
<protein>
    <submittedName>
        <fullName evidence="1">Uncharacterized protein</fullName>
    </submittedName>
</protein>
<proteinExistence type="predicted"/>
<comment type="caution">
    <text evidence="1">The sequence shown here is derived from an EMBL/GenBank/DDBJ whole genome shotgun (WGS) entry which is preliminary data.</text>
</comment>
<gene>
    <name evidence="1" type="ORF">RF11_15431</name>
</gene>
<evidence type="ECO:0000313" key="1">
    <source>
        <dbReference type="EMBL" id="KII64430.1"/>
    </source>
</evidence>
<accession>A0A0C2MJA3</accession>
<evidence type="ECO:0000313" key="2">
    <source>
        <dbReference type="Proteomes" id="UP000031668"/>
    </source>
</evidence>
<reference evidence="1 2" key="1">
    <citation type="journal article" date="2014" name="Genome Biol. Evol.">
        <title>The genome of the myxosporean Thelohanellus kitauei shows adaptations to nutrient acquisition within its fish host.</title>
        <authorList>
            <person name="Yang Y."/>
            <person name="Xiong J."/>
            <person name="Zhou Z."/>
            <person name="Huo F."/>
            <person name="Miao W."/>
            <person name="Ran C."/>
            <person name="Liu Y."/>
            <person name="Zhang J."/>
            <person name="Feng J."/>
            <person name="Wang M."/>
            <person name="Wang M."/>
            <person name="Wang L."/>
            <person name="Yao B."/>
        </authorList>
    </citation>
    <scope>NUCLEOTIDE SEQUENCE [LARGE SCALE GENOMIC DNA]</scope>
    <source>
        <strain evidence="1">Wuqing</strain>
    </source>
</reference>